<dbReference type="RefSeq" id="XP_007803735.1">
    <property type="nucleotide sequence ID" value="XM_007805544.1"/>
</dbReference>
<dbReference type="AlphaFoldDB" id="U1G0F7"/>
<dbReference type="GeneID" id="19237596"/>
<accession>U1G0F7</accession>
<name>U1G0F7_ENDPU</name>
<evidence type="ECO:0000313" key="2">
    <source>
        <dbReference type="Proteomes" id="UP000019373"/>
    </source>
</evidence>
<sequence length="114" mass="12301">MHQSLQVYKPVSTGKSDGVDYLATSVDEGSAGEWKNKKLATDGAEDFGKAGEIGDAVVAEKINEDVPEALVDDLKPVYPGFLSTTPIQRTSRTSTPIQPLLRSPLKRTATLKQQ</sequence>
<dbReference type="Proteomes" id="UP000019373">
    <property type="component" value="Unassembled WGS sequence"/>
</dbReference>
<keyword evidence="2" id="KW-1185">Reference proteome</keyword>
<reference evidence="2" key="1">
    <citation type="journal article" date="2014" name="BMC Genomics">
        <title>Genome characteristics reveal the impact of lichenization on lichen-forming fungus Endocarpon pusillum Hedwig (Verrucariales, Ascomycota).</title>
        <authorList>
            <person name="Wang Y.-Y."/>
            <person name="Liu B."/>
            <person name="Zhang X.-Y."/>
            <person name="Zhou Q.-M."/>
            <person name="Zhang T."/>
            <person name="Li H."/>
            <person name="Yu Y.-F."/>
            <person name="Zhang X.-L."/>
            <person name="Hao X.-Y."/>
            <person name="Wang M."/>
            <person name="Wang L."/>
            <person name="Wei J.-C."/>
        </authorList>
    </citation>
    <scope>NUCLEOTIDE SEQUENCE [LARGE SCALE GENOMIC DNA]</scope>
    <source>
        <strain evidence="2">Z07020 / HMAS-L-300199</strain>
    </source>
</reference>
<evidence type="ECO:0000313" key="1">
    <source>
        <dbReference type="EMBL" id="ERF70677.1"/>
    </source>
</evidence>
<protein>
    <submittedName>
        <fullName evidence="1">Uncharacterized protein</fullName>
    </submittedName>
</protein>
<proteinExistence type="predicted"/>
<organism evidence="1 2">
    <name type="scientific">Endocarpon pusillum (strain Z07020 / HMAS-L-300199)</name>
    <name type="common">Lichen-forming fungus</name>
    <dbReference type="NCBI Taxonomy" id="1263415"/>
    <lineage>
        <taxon>Eukaryota</taxon>
        <taxon>Fungi</taxon>
        <taxon>Dikarya</taxon>
        <taxon>Ascomycota</taxon>
        <taxon>Pezizomycotina</taxon>
        <taxon>Eurotiomycetes</taxon>
        <taxon>Chaetothyriomycetidae</taxon>
        <taxon>Verrucariales</taxon>
        <taxon>Verrucariaceae</taxon>
        <taxon>Endocarpon</taxon>
    </lineage>
</organism>
<dbReference type="HOGENOM" id="CLU_2121049_0_0_1"/>
<gene>
    <name evidence="1" type="ORF">EPUS_02543</name>
</gene>
<dbReference type="EMBL" id="KE721301">
    <property type="protein sequence ID" value="ERF70677.1"/>
    <property type="molecule type" value="Genomic_DNA"/>
</dbReference>